<reference evidence="1 2" key="1">
    <citation type="submission" date="2013-03" db="EMBL/GenBank/DDBJ databases">
        <authorList>
            <person name="Harkins D.M."/>
            <person name="Durkin A.S."/>
            <person name="Brinkac L.M."/>
            <person name="Haft D.H."/>
            <person name="Selengut J.D."/>
            <person name="Sanka R."/>
            <person name="DePew J."/>
            <person name="Purushe J."/>
            <person name="Galloway R.L."/>
            <person name="Vinetz J.M."/>
            <person name="Sutton G.G."/>
            <person name="Nierman W.C."/>
            <person name="Fouts D.E."/>
        </authorList>
    </citation>
    <scope>NUCLEOTIDE SEQUENCE [LARGE SCALE GENOMIC DNA]</scope>
    <source>
        <strain evidence="1 2">Waz Holland</strain>
    </source>
</reference>
<dbReference type="AlphaFoldDB" id="N1W1W1"/>
<gene>
    <name evidence="1" type="ORF">LEP1GSC199_2688</name>
</gene>
<evidence type="ECO:0000313" key="1">
    <source>
        <dbReference type="EMBL" id="EMY69008.1"/>
    </source>
</evidence>
<dbReference type="EMBL" id="AOGY02000062">
    <property type="protein sequence ID" value="EMY69008.1"/>
    <property type="molecule type" value="Genomic_DNA"/>
</dbReference>
<dbReference type="Proteomes" id="UP000012227">
    <property type="component" value="Unassembled WGS sequence"/>
</dbReference>
<proteinExistence type="predicted"/>
<comment type="caution">
    <text evidence="1">The sequence shown here is derived from an EMBL/GenBank/DDBJ whole genome shotgun (WGS) entry which is preliminary data.</text>
</comment>
<evidence type="ECO:0000313" key="2">
    <source>
        <dbReference type="Proteomes" id="UP000012227"/>
    </source>
</evidence>
<name>N1W1W1_9LEPT</name>
<protein>
    <submittedName>
        <fullName evidence="1">Uncharacterized protein</fullName>
    </submittedName>
</protein>
<accession>N1W1W1</accession>
<organism evidence="1 2">
    <name type="scientific">Leptospira vanthielii serovar Holland str. Waz Holland = ATCC 700522</name>
    <dbReference type="NCBI Taxonomy" id="1218591"/>
    <lineage>
        <taxon>Bacteria</taxon>
        <taxon>Pseudomonadati</taxon>
        <taxon>Spirochaetota</taxon>
        <taxon>Spirochaetia</taxon>
        <taxon>Leptospirales</taxon>
        <taxon>Leptospiraceae</taxon>
        <taxon>Leptospira</taxon>
    </lineage>
</organism>
<sequence>MARPYKAEREGMEDFPTNRYAIARETKERIKSERKVEKTMATN</sequence>